<dbReference type="EMBL" id="MCFE01000001">
    <property type="protein sequence ID" value="ORY08439.1"/>
    <property type="molecule type" value="Genomic_DNA"/>
</dbReference>
<dbReference type="Pfam" id="PF26253">
    <property type="entry name" value="RdRP_head"/>
    <property type="match status" value="1"/>
</dbReference>
<dbReference type="Pfam" id="PF05183">
    <property type="entry name" value="RdRP"/>
    <property type="match status" value="1"/>
</dbReference>
<dbReference type="GO" id="GO:0031380">
    <property type="term" value="C:nuclear RNA-directed RNA polymerase complex"/>
    <property type="evidence" value="ECO:0007669"/>
    <property type="project" value="TreeGrafter"/>
</dbReference>
<evidence type="ECO:0000256" key="6">
    <source>
        <dbReference type="ARBA" id="ARBA00023158"/>
    </source>
</evidence>
<evidence type="ECO:0000313" key="12">
    <source>
        <dbReference type="Proteomes" id="UP000193498"/>
    </source>
</evidence>
<evidence type="ECO:0000256" key="2">
    <source>
        <dbReference type="ARBA" id="ARBA00022484"/>
    </source>
</evidence>
<evidence type="ECO:0000256" key="8">
    <source>
        <dbReference type="RuleBase" id="RU363098"/>
    </source>
</evidence>
<comment type="catalytic activity">
    <reaction evidence="7 8">
        <text>RNA(n) + a ribonucleoside 5'-triphosphate = RNA(n+1) + diphosphate</text>
        <dbReference type="Rhea" id="RHEA:21248"/>
        <dbReference type="Rhea" id="RHEA-COMP:14527"/>
        <dbReference type="Rhea" id="RHEA-COMP:17342"/>
        <dbReference type="ChEBI" id="CHEBI:33019"/>
        <dbReference type="ChEBI" id="CHEBI:61557"/>
        <dbReference type="ChEBI" id="CHEBI:140395"/>
        <dbReference type="EC" id="2.7.7.48"/>
    </reaction>
</comment>
<feature type="domain" description="RDRP C-terminal head" evidence="10">
    <location>
        <begin position="268"/>
        <end position="411"/>
    </location>
</feature>
<evidence type="ECO:0000256" key="5">
    <source>
        <dbReference type="ARBA" id="ARBA00022884"/>
    </source>
</evidence>
<dbReference type="GO" id="GO:0003723">
    <property type="term" value="F:RNA binding"/>
    <property type="evidence" value="ECO:0007669"/>
    <property type="project" value="UniProtKB-KW"/>
</dbReference>
<dbReference type="InterPro" id="IPR058752">
    <property type="entry name" value="RDRP_C_head"/>
</dbReference>
<dbReference type="EC" id="2.7.7.48" evidence="8"/>
<organism evidence="11 12">
    <name type="scientific">Basidiobolus meristosporus CBS 931.73</name>
    <dbReference type="NCBI Taxonomy" id="1314790"/>
    <lineage>
        <taxon>Eukaryota</taxon>
        <taxon>Fungi</taxon>
        <taxon>Fungi incertae sedis</taxon>
        <taxon>Zoopagomycota</taxon>
        <taxon>Entomophthoromycotina</taxon>
        <taxon>Basidiobolomycetes</taxon>
        <taxon>Basidiobolales</taxon>
        <taxon>Basidiobolaceae</taxon>
        <taxon>Basidiobolus</taxon>
    </lineage>
</organism>
<evidence type="ECO:0000256" key="1">
    <source>
        <dbReference type="ARBA" id="ARBA00005762"/>
    </source>
</evidence>
<keyword evidence="5 8" id="KW-0694">RNA-binding</keyword>
<dbReference type="GO" id="GO:0003968">
    <property type="term" value="F:RNA-directed RNA polymerase activity"/>
    <property type="evidence" value="ECO:0007669"/>
    <property type="project" value="UniProtKB-KW"/>
</dbReference>
<keyword evidence="3 8" id="KW-0808">Transferase</keyword>
<comment type="similarity">
    <text evidence="1 8">Belongs to the RdRP family.</text>
</comment>
<evidence type="ECO:0000256" key="4">
    <source>
        <dbReference type="ARBA" id="ARBA00022695"/>
    </source>
</evidence>
<dbReference type="InParanoid" id="A0A1Y1ZDZ6"/>
<evidence type="ECO:0000313" key="11">
    <source>
        <dbReference type="EMBL" id="ORY08439.1"/>
    </source>
</evidence>
<keyword evidence="12" id="KW-1185">Reference proteome</keyword>
<feature type="domain" description="RDRP core" evidence="9">
    <location>
        <begin position="10"/>
        <end position="212"/>
    </location>
</feature>
<dbReference type="PANTHER" id="PTHR23079:SF55">
    <property type="entry name" value="RNA-DIRECTED RNA POLYMERASE"/>
    <property type="match status" value="1"/>
</dbReference>
<dbReference type="PANTHER" id="PTHR23079">
    <property type="entry name" value="RNA-DEPENDENT RNA POLYMERASE"/>
    <property type="match status" value="1"/>
</dbReference>
<protein>
    <recommendedName>
        <fullName evidence="8">RNA-dependent RNA polymerase</fullName>
        <ecNumber evidence="8">2.7.7.48</ecNumber>
    </recommendedName>
</protein>
<proteinExistence type="inferred from homology"/>
<keyword evidence="2 8" id="KW-0696">RNA-directed RNA polymerase</keyword>
<evidence type="ECO:0000256" key="3">
    <source>
        <dbReference type="ARBA" id="ARBA00022679"/>
    </source>
</evidence>
<dbReference type="GO" id="GO:0030422">
    <property type="term" value="P:siRNA processing"/>
    <property type="evidence" value="ECO:0007669"/>
    <property type="project" value="TreeGrafter"/>
</dbReference>
<name>A0A1Y1ZDZ6_9FUNG</name>
<keyword evidence="6" id="KW-0943">RNA-mediated gene silencing</keyword>
<dbReference type="InterPro" id="IPR007855">
    <property type="entry name" value="RDRP"/>
</dbReference>
<reference evidence="11 12" key="1">
    <citation type="submission" date="2016-07" db="EMBL/GenBank/DDBJ databases">
        <title>Pervasive Adenine N6-methylation of Active Genes in Fungi.</title>
        <authorList>
            <consortium name="DOE Joint Genome Institute"/>
            <person name="Mondo S.J."/>
            <person name="Dannebaum R.O."/>
            <person name="Kuo R.C."/>
            <person name="Labutti K."/>
            <person name="Haridas S."/>
            <person name="Kuo A."/>
            <person name="Salamov A."/>
            <person name="Ahrendt S.R."/>
            <person name="Lipzen A."/>
            <person name="Sullivan W."/>
            <person name="Andreopoulos W.B."/>
            <person name="Clum A."/>
            <person name="Lindquist E."/>
            <person name="Daum C."/>
            <person name="Ramamoorthy G.K."/>
            <person name="Gryganskyi A."/>
            <person name="Culley D."/>
            <person name="Magnuson J.K."/>
            <person name="James T.Y."/>
            <person name="O'Malley M.A."/>
            <person name="Stajich J.E."/>
            <person name="Spatafora J.W."/>
            <person name="Visel A."/>
            <person name="Grigoriev I.V."/>
        </authorList>
    </citation>
    <scope>NUCLEOTIDE SEQUENCE [LARGE SCALE GENOMIC DNA]</scope>
    <source>
        <strain evidence="11 12">CBS 931.73</strain>
    </source>
</reference>
<evidence type="ECO:0000259" key="9">
    <source>
        <dbReference type="Pfam" id="PF05183"/>
    </source>
</evidence>
<dbReference type="STRING" id="1314790.A0A1Y1ZDZ6"/>
<evidence type="ECO:0000259" key="10">
    <source>
        <dbReference type="Pfam" id="PF26253"/>
    </source>
</evidence>
<comment type="caution">
    <text evidence="11">The sequence shown here is derived from an EMBL/GenBank/DDBJ whole genome shotgun (WGS) entry which is preliminary data.</text>
</comment>
<dbReference type="Proteomes" id="UP000193498">
    <property type="component" value="Unassembled WGS sequence"/>
</dbReference>
<gene>
    <name evidence="11" type="ORF">K493DRAFT_295028</name>
</gene>
<evidence type="ECO:0000256" key="7">
    <source>
        <dbReference type="ARBA" id="ARBA00048744"/>
    </source>
</evidence>
<accession>A0A1Y1ZDZ6</accession>
<sequence length="420" mass="48003">MVLAGYLRFGDAMTKSMLKLFQIQVLRDTKERARIPVEQGAHLIGVLDETNTLKENQVVIRFTDPQDPSTIRSYVGPALVTRNPYLKPGDVHMVEAVDIPHLRSLVNCIVFSSQGERDLPSQCNGDLDGDTYMTIWDKRLLPSQRKFVSGYNKCEITAARKITIDDTIKFFIHYVVSDNVGAIANAHLAWADQSPYYTLSNKCVSLCQLHSSSQLHQDWSSRKASFFFAPKAMAGFYEQEPEKIIHFNQCSGENSYTQHVHLRNARLDEKLLVPGYEAYIAEALSLKQEYDIMIRDIMNQHEIQTEAEVISGYIQKFSHIVSRKKEKFLLKESLGNVISAIWKTFHDKFNAEFADDTDNHKVSINRKRKAIAWYYVSYNDPNLTASDPFMNDSSLALFSWVVCDILQSIASDIEQNTIRH</sequence>
<keyword evidence="4 8" id="KW-0548">Nucleotidyltransferase</keyword>
<dbReference type="OrthoDB" id="6513042at2759"/>
<dbReference type="InterPro" id="IPR057596">
    <property type="entry name" value="RDRP_core"/>
</dbReference>
<dbReference type="AlphaFoldDB" id="A0A1Y1ZDZ6"/>